<feature type="region of interest" description="Disordered" evidence="1">
    <location>
        <begin position="1"/>
        <end position="55"/>
    </location>
</feature>
<dbReference type="PANTHER" id="PTHR15907">
    <property type="entry name" value="DUF614 FAMILY PROTEIN-RELATED"/>
    <property type="match status" value="1"/>
</dbReference>
<name>A0A5J5AQ56_9ASTE</name>
<reference evidence="2 3" key="1">
    <citation type="submission" date="2019-09" db="EMBL/GenBank/DDBJ databases">
        <title>A chromosome-level genome assembly of the Chinese tupelo Nyssa sinensis.</title>
        <authorList>
            <person name="Yang X."/>
            <person name="Kang M."/>
            <person name="Yang Y."/>
            <person name="Xiong H."/>
            <person name="Wang M."/>
            <person name="Zhang Z."/>
            <person name="Wang Z."/>
            <person name="Wu H."/>
            <person name="Ma T."/>
            <person name="Liu J."/>
            <person name="Xi Z."/>
        </authorList>
    </citation>
    <scope>NUCLEOTIDE SEQUENCE [LARGE SCALE GENOMIC DNA]</scope>
    <source>
        <strain evidence="2">J267</strain>
        <tissue evidence="2">Leaf</tissue>
    </source>
</reference>
<protein>
    <submittedName>
        <fullName evidence="2">Uncharacterized protein</fullName>
    </submittedName>
</protein>
<feature type="compositionally biased region" description="Polar residues" evidence="1">
    <location>
        <begin position="40"/>
        <end position="54"/>
    </location>
</feature>
<evidence type="ECO:0000313" key="2">
    <source>
        <dbReference type="EMBL" id="KAA8532730.1"/>
    </source>
</evidence>
<dbReference type="OrthoDB" id="1045822at2759"/>
<dbReference type="Pfam" id="PF04749">
    <property type="entry name" value="PLAC8"/>
    <property type="match status" value="1"/>
</dbReference>
<dbReference type="NCBIfam" id="TIGR01571">
    <property type="entry name" value="A_thal_Cys_rich"/>
    <property type="match status" value="1"/>
</dbReference>
<organism evidence="2 3">
    <name type="scientific">Nyssa sinensis</name>
    <dbReference type="NCBI Taxonomy" id="561372"/>
    <lineage>
        <taxon>Eukaryota</taxon>
        <taxon>Viridiplantae</taxon>
        <taxon>Streptophyta</taxon>
        <taxon>Embryophyta</taxon>
        <taxon>Tracheophyta</taxon>
        <taxon>Spermatophyta</taxon>
        <taxon>Magnoliopsida</taxon>
        <taxon>eudicotyledons</taxon>
        <taxon>Gunneridae</taxon>
        <taxon>Pentapetalae</taxon>
        <taxon>asterids</taxon>
        <taxon>Cornales</taxon>
        <taxon>Nyssaceae</taxon>
        <taxon>Nyssa</taxon>
    </lineage>
</organism>
<evidence type="ECO:0000313" key="3">
    <source>
        <dbReference type="Proteomes" id="UP000325577"/>
    </source>
</evidence>
<dbReference type="Proteomes" id="UP000325577">
    <property type="component" value="Linkage Group LG19"/>
</dbReference>
<keyword evidence="3" id="KW-1185">Reference proteome</keyword>
<evidence type="ECO:0000256" key="1">
    <source>
        <dbReference type="SAM" id="MobiDB-lite"/>
    </source>
</evidence>
<gene>
    <name evidence="2" type="ORF">F0562_032763</name>
</gene>
<accession>A0A5J5AQ56</accession>
<dbReference type="EMBL" id="CM018042">
    <property type="protein sequence ID" value="KAA8532730.1"/>
    <property type="molecule type" value="Genomic_DNA"/>
</dbReference>
<dbReference type="InterPro" id="IPR006461">
    <property type="entry name" value="PLAC_motif_containing"/>
</dbReference>
<proteinExistence type="predicted"/>
<feature type="compositionally biased region" description="Low complexity" evidence="1">
    <location>
        <begin position="1"/>
        <end position="17"/>
    </location>
</feature>
<dbReference type="AlphaFoldDB" id="A0A5J5AQ56"/>
<feature type="compositionally biased region" description="Pro residues" evidence="1">
    <location>
        <begin position="18"/>
        <end position="34"/>
    </location>
</feature>
<sequence>MFPSSSDDFQKMSSSPAPSAPPQPPPLRPPPSTPLPSHFENPTTTTGNPVNMVNRNIPPCPPARSNFPPHFPVAWSTGLCNFCDDTSSCCLTCWCPCVVFGRIAEIVDRGSTSCGVSGALYMLIMVAWEYGKAKTRGSGASGSAGWHAEEELKK</sequence>